<dbReference type="Gene3D" id="1.10.390.30">
    <property type="entry name" value="Peptidase M60, enhancin-like domain 3"/>
    <property type="match status" value="1"/>
</dbReference>
<dbReference type="GO" id="GO:0090314">
    <property type="term" value="P:positive regulation of protein targeting to membrane"/>
    <property type="evidence" value="ECO:0007669"/>
    <property type="project" value="TreeGrafter"/>
</dbReference>
<dbReference type="InterPro" id="IPR029062">
    <property type="entry name" value="Class_I_gatase-like"/>
</dbReference>
<dbReference type="Pfam" id="PF13402">
    <property type="entry name" value="Peptidase_M60"/>
    <property type="match status" value="1"/>
</dbReference>
<proteinExistence type="inferred from homology"/>
<dbReference type="PANTHER" id="PTHR15730">
    <property type="entry name" value="EXPERIMENTAL AUTOIMMUNE PROSTATITIS ANTIGEN 2-RELATED"/>
    <property type="match status" value="1"/>
</dbReference>
<comment type="similarity">
    <text evidence="1">Belongs to the TCAF family.</text>
</comment>
<reference evidence="3" key="2">
    <citation type="submission" date="2025-09" db="UniProtKB">
        <authorList>
            <consortium name="Ensembl"/>
        </authorList>
    </citation>
    <scope>IDENTIFICATION</scope>
</reference>
<sequence length="901" mass="99940">MTLNEDYQALVRGLSELDFVSDAVPCKLLLTGDSTFPVVVTKLKEAPIAASRYGKGRIVVLAHESYLTNSKLMGFLKNAVTWLSPNQGAAIGVHRNLDALGKSLSTSGYNVRATSGLEQGLGVLCINGFDGAQAKEIRAFVREGGGLLIGAQAWDWASKHKNENILQRFPGNKIISASGIYFTDKQGEKGVFRLTRYIRWTPIYTDVDLSQDLEQLLHGVSHFDISGSSVPSELLLHGALTFPIGLSDSNQCFLAAATYGRGRIVVGTHEGYLCKPELKTFFLNAISWLDRGKKGMVGVQQKLGNFAKLLENENIQCKTTDLVSGLHVYCCTSYSDSEAKKIHEFVAEGGGLLIAGHAWNWASGKSPKDVLSKYPGNKILNKFGISILEKTIRQGVYKAIDPQALSNSYHFPRAFCQLQRDLQNKVDIKPPLNDWLQKLRQDLSTYMNMPASPLVFTLQLKFGRLLQGNAMPNVSKQCPVKGNSKEALMLCLAQDVCSLSLQETETWENFPFHSSPPITVSFEGTNTGDGAWRSTGLYLQPGKSAALLFPSSVAGKGLQVQVGCHTDNLSSADKLCRAPVVVNKTGVREEKVLISCVWGGLLYIIVPAKSQLGSVSVTIYGAEPAPIYVKGFTGVPAWVQYYRNMPAPWAELITENIILTLPSSAIRSLDDPETLLHMWDNFMQAISDLAATPKKFNRPERIVADVQISVGWMHSGYPIMCHLESAKQLVDIEQIKKSGLWGAIHELGHNQQRGCWEFPPNTTEATCNLWSVYVHENILGIPRNRAHEALKPESREERIKTYLNKGADLGQWSVWTALETYLQLQECFGWDPFKSVFAEYQTMSGMSNDKKAKMNLWAVKFSQTVQRNLAPFFKAWGWPIDEQTCKTLSSLPEWENNPMKR</sequence>
<dbReference type="SUPFAM" id="SSF52317">
    <property type="entry name" value="Class I glutamine amidotransferase-like"/>
    <property type="match status" value="1"/>
</dbReference>
<evidence type="ECO:0000259" key="2">
    <source>
        <dbReference type="PROSITE" id="PS51723"/>
    </source>
</evidence>
<evidence type="ECO:0000313" key="4">
    <source>
        <dbReference type="Proteomes" id="UP000694569"/>
    </source>
</evidence>
<organism evidence="3 4">
    <name type="scientific">Leptobrachium leishanense</name>
    <name type="common">Leishan spiny toad</name>
    <dbReference type="NCBI Taxonomy" id="445787"/>
    <lineage>
        <taxon>Eukaryota</taxon>
        <taxon>Metazoa</taxon>
        <taxon>Chordata</taxon>
        <taxon>Craniata</taxon>
        <taxon>Vertebrata</taxon>
        <taxon>Euteleostomi</taxon>
        <taxon>Amphibia</taxon>
        <taxon>Batrachia</taxon>
        <taxon>Anura</taxon>
        <taxon>Pelobatoidea</taxon>
        <taxon>Megophryidae</taxon>
        <taxon>Leptobrachium</taxon>
    </lineage>
</organism>
<dbReference type="InterPro" id="IPR042279">
    <property type="entry name" value="Pep_M60_3"/>
</dbReference>
<evidence type="ECO:0000256" key="1">
    <source>
        <dbReference type="ARBA" id="ARBA00009770"/>
    </source>
</evidence>
<dbReference type="Ensembl" id="ENSLLET00000017053.1">
    <property type="protein sequence ID" value="ENSLLEP00000016429.1"/>
    <property type="gene ID" value="ENSLLEG00000010472.1"/>
</dbReference>
<dbReference type="InterPro" id="IPR051244">
    <property type="entry name" value="TCAF"/>
</dbReference>
<dbReference type="FunFam" id="3.40.390.80:FF:000001">
    <property type="entry name" value="TRPM8 channel-associated factor 1"/>
    <property type="match status" value="1"/>
</dbReference>
<accession>A0A8C5MSS0</accession>
<reference evidence="3" key="1">
    <citation type="submission" date="2025-08" db="UniProtKB">
        <authorList>
            <consortium name="Ensembl"/>
        </authorList>
    </citation>
    <scope>IDENTIFICATION</scope>
</reference>
<dbReference type="GO" id="GO:0044325">
    <property type="term" value="F:transmembrane transporter binding"/>
    <property type="evidence" value="ECO:0007669"/>
    <property type="project" value="TreeGrafter"/>
</dbReference>
<dbReference type="Proteomes" id="UP000694569">
    <property type="component" value="Unplaced"/>
</dbReference>
<dbReference type="SMART" id="SM01276">
    <property type="entry name" value="M60-like"/>
    <property type="match status" value="1"/>
</dbReference>
<dbReference type="OrthoDB" id="10260387at2759"/>
<dbReference type="FunFam" id="1.10.390.30:FF:000001">
    <property type="entry name" value="TRPM8 channel-associated factor 1"/>
    <property type="match status" value="1"/>
</dbReference>
<dbReference type="PANTHER" id="PTHR15730:SF5">
    <property type="entry name" value="SI:CH211-210B2.2-RELATED"/>
    <property type="match status" value="1"/>
</dbReference>
<dbReference type="InterPro" id="IPR031161">
    <property type="entry name" value="Peptidase_M60_dom"/>
</dbReference>
<dbReference type="InterPro" id="IPR035423">
    <property type="entry name" value="M60-like_N"/>
</dbReference>
<dbReference type="Pfam" id="PF17291">
    <property type="entry name" value="M60-like_N"/>
    <property type="match status" value="1"/>
</dbReference>
<dbReference type="GO" id="GO:0005886">
    <property type="term" value="C:plasma membrane"/>
    <property type="evidence" value="ECO:0007669"/>
    <property type="project" value="TreeGrafter"/>
</dbReference>
<protein>
    <recommendedName>
        <fullName evidence="2">Peptidase M60 domain-containing protein</fullName>
    </recommendedName>
</protein>
<name>A0A8C5MSS0_9ANUR</name>
<dbReference type="AlphaFoldDB" id="A0A8C5MSS0"/>
<keyword evidence="4" id="KW-1185">Reference proteome</keyword>
<feature type="domain" description="Peptidase M60" evidence="2">
    <location>
        <begin position="530"/>
        <end position="829"/>
    </location>
</feature>
<dbReference type="PROSITE" id="PS51723">
    <property type="entry name" value="PEPTIDASE_M60"/>
    <property type="match status" value="1"/>
</dbReference>
<evidence type="ECO:0000313" key="3">
    <source>
        <dbReference type="Ensembl" id="ENSLLEP00000016429.1"/>
    </source>
</evidence>
<dbReference type="GeneTree" id="ENSGT00390000017365"/>
<dbReference type="Gene3D" id="3.40.390.80">
    <property type="entry name" value="Peptidase M60, enhancin-like domain 2"/>
    <property type="match status" value="1"/>
</dbReference>